<keyword evidence="2" id="KW-1185">Reference proteome</keyword>
<dbReference type="EMBL" id="BPLR01017185">
    <property type="protein sequence ID" value="GIY89301.1"/>
    <property type="molecule type" value="Genomic_DNA"/>
</dbReference>
<evidence type="ECO:0000313" key="2">
    <source>
        <dbReference type="Proteomes" id="UP001054945"/>
    </source>
</evidence>
<name>A0AAV4X235_CAEEX</name>
<sequence>MRKVGGRCRADDFKFKSPSLPTMRRRLNFYLANFCTRRRFSHSRPEWPGQCIVSAGSECSVGPLPVGVKFEPWLIVRGQGDAVLSRSWNSEGFLECSEGAACVQFLKN</sequence>
<gene>
    <name evidence="1" type="ORF">CEXT_752441</name>
</gene>
<proteinExistence type="predicted"/>
<organism evidence="1 2">
    <name type="scientific">Caerostris extrusa</name>
    <name type="common">Bark spider</name>
    <name type="synonym">Caerostris bankana</name>
    <dbReference type="NCBI Taxonomy" id="172846"/>
    <lineage>
        <taxon>Eukaryota</taxon>
        <taxon>Metazoa</taxon>
        <taxon>Ecdysozoa</taxon>
        <taxon>Arthropoda</taxon>
        <taxon>Chelicerata</taxon>
        <taxon>Arachnida</taxon>
        <taxon>Araneae</taxon>
        <taxon>Araneomorphae</taxon>
        <taxon>Entelegynae</taxon>
        <taxon>Araneoidea</taxon>
        <taxon>Araneidae</taxon>
        <taxon>Caerostris</taxon>
    </lineage>
</organism>
<evidence type="ECO:0000313" key="1">
    <source>
        <dbReference type="EMBL" id="GIY89301.1"/>
    </source>
</evidence>
<reference evidence="1 2" key="1">
    <citation type="submission" date="2021-06" db="EMBL/GenBank/DDBJ databases">
        <title>Caerostris extrusa draft genome.</title>
        <authorList>
            <person name="Kono N."/>
            <person name="Arakawa K."/>
        </authorList>
    </citation>
    <scope>NUCLEOTIDE SEQUENCE [LARGE SCALE GENOMIC DNA]</scope>
</reference>
<dbReference type="AlphaFoldDB" id="A0AAV4X235"/>
<accession>A0AAV4X235</accession>
<comment type="caution">
    <text evidence="1">The sequence shown here is derived from an EMBL/GenBank/DDBJ whole genome shotgun (WGS) entry which is preliminary data.</text>
</comment>
<protein>
    <submittedName>
        <fullName evidence="1">Uncharacterized protein</fullName>
    </submittedName>
</protein>
<dbReference type="Proteomes" id="UP001054945">
    <property type="component" value="Unassembled WGS sequence"/>
</dbReference>